<reference evidence="2 3" key="1">
    <citation type="journal article" date="2010" name="Genome Biol. Evol.">
        <title>The sequence of a 1.8-mb bacterial linear plasmid reveals a rich evolutionary reservoir of secondary metabolic pathways.</title>
        <authorList>
            <person name="Medema M.H."/>
            <person name="Trefzer A."/>
            <person name="Kovalchuk A."/>
            <person name="van den Berg M."/>
            <person name="Mueller U."/>
            <person name="Heijne W."/>
            <person name="Wu L."/>
            <person name="Alam M.T."/>
            <person name="Ronning C.M."/>
            <person name="Nierman W.C."/>
            <person name="Bovenberg R.A.L."/>
            <person name="Breitling R."/>
            <person name="Takano E."/>
        </authorList>
    </citation>
    <scope>NUCLEOTIDE SEQUENCE [LARGE SCALE GENOMIC DNA]</scope>
    <source>
        <strain evidence="3">ATCC 27064 / DSM 738 / JCM 4710 / NBRC 13307 / NCIMB 12785 / NRRL 3585 / VKM Ac-602</strain>
    </source>
</reference>
<accession>E2Q980</accession>
<dbReference type="InterPro" id="IPR013154">
    <property type="entry name" value="ADH-like_N"/>
</dbReference>
<dbReference type="InterPro" id="IPR020843">
    <property type="entry name" value="ER"/>
</dbReference>
<dbReference type="PANTHER" id="PTHR43677:SF11">
    <property type="entry name" value="ZINC-CONTAINING ALCOHOL DEHYDROGENASE"/>
    <property type="match status" value="1"/>
</dbReference>
<protein>
    <submittedName>
        <fullName evidence="2">Putative NADPH:quinone reductase</fullName>
    </submittedName>
</protein>
<dbReference type="CDD" id="cd08270">
    <property type="entry name" value="MDR4"/>
    <property type="match status" value="1"/>
</dbReference>
<feature type="domain" description="Enoyl reductase (ER)" evidence="1">
    <location>
        <begin position="18"/>
        <end position="316"/>
    </location>
</feature>
<keyword evidence="3" id="KW-1185">Reference proteome</keyword>
<dbReference type="SMART" id="SM00829">
    <property type="entry name" value="PKS_ER"/>
    <property type="match status" value="1"/>
</dbReference>
<dbReference type="STRING" id="1901.BB341_25720"/>
<dbReference type="Gene3D" id="3.90.180.10">
    <property type="entry name" value="Medium-chain alcohol dehydrogenases, catalytic domain"/>
    <property type="match status" value="1"/>
</dbReference>
<evidence type="ECO:0000313" key="2">
    <source>
        <dbReference type="EMBL" id="EFG05500.1"/>
    </source>
</evidence>
<dbReference type="Pfam" id="PF08240">
    <property type="entry name" value="ADH_N"/>
    <property type="match status" value="1"/>
</dbReference>
<dbReference type="Pfam" id="PF00107">
    <property type="entry name" value="ADH_zinc_N"/>
    <property type="match status" value="1"/>
</dbReference>
<dbReference type="InterPro" id="IPR011032">
    <property type="entry name" value="GroES-like_sf"/>
</dbReference>
<gene>
    <name evidence="2" type="ORF">SCLAV_0424</name>
</gene>
<dbReference type="Gene3D" id="3.40.50.720">
    <property type="entry name" value="NAD(P)-binding Rossmann-like Domain"/>
    <property type="match status" value="1"/>
</dbReference>
<dbReference type="InterPro" id="IPR051397">
    <property type="entry name" value="Zn-ADH-like_protein"/>
</dbReference>
<dbReference type="GO" id="GO:0016491">
    <property type="term" value="F:oxidoreductase activity"/>
    <property type="evidence" value="ECO:0007669"/>
    <property type="project" value="InterPro"/>
</dbReference>
<dbReference type="EMBL" id="CM000913">
    <property type="protein sequence ID" value="EFG05500.1"/>
    <property type="molecule type" value="Genomic_DNA"/>
</dbReference>
<dbReference type="InterPro" id="IPR013149">
    <property type="entry name" value="ADH-like_C"/>
</dbReference>
<name>E2Q980_STRCL</name>
<dbReference type="eggNOG" id="COG0604">
    <property type="taxonomic scope" value="Bacteria"/>
</dbReference>
<evidence type="ECO:0000313" key="3">
    <source>
        <dbReference type="Proteomes" id="UP000002357"/>
    </source>
</evidence>
<dbReference type="Proteomes" id="UP000002357">
    <property type="component" value="Chromosome"/>
</dbReference>
<dbReference type="SUPFAM" id="SSF50129">
    <property type="entry name" value="GroES-like"/>
    <property type="match status" value="1"/>
</dbReference>
<dbReference type="PANTHER" id="PTHR43677">
    <property type="entry name" value="SHORT-CHAIN DEHYDROGENASE/REDUCTASE"/>
    <property type="match status" value="1"/>
</dbReference>
<organism evidence="2 3">
    <name type="scientific">Streptomyces clavuligerus</name>
    <dbReference type="NCBI Taxonomy" id="1901"/>
    <lineage>
        <taxon>Bacteria</taxon>
        <taxon>Bacillati</taxon>
        <taxon>Actinomycetota</taxon>
        <taxon>Actinomycetes</taxon>
        <taxon>Kitasatosporales</taxon>
        <taxon>Streptomycetaceae</taxon>
        <taxon>Streptomyces</taxon>
    </lineage>
</organism>
<evidence type="ECO:0000259" key="1">
    <source>
        <dbReference type="SMART" id="SM00829"/>
    </source>
</evidence>
<dbReference type="SUPFAM" id="SSF51735">
    <property type="entry name" value="NAD(P)-binding Rossmann-fold domains"/>
    <property type="match status" value="1"/>
</dbReference>
<sequence>MNRDREENPVRALIVDRSAPGGLRLAGTTDPVPAAHQALVRVRAVSLNPAEFRYVLPQAPDGAVIGWDAAGVVERAAADGSGPAAGTPVITLGLSGAWAELQAVDTALIGTVPDGADPAVMSTLPVAAGTALRGLRRLGPVLGRRVMITGATGAVGRFAIQLAVRAGAHVTAVSRDTSRTEELLALGAHEVVAGPAAVTAPVHGVLDTVGGSVLPAAYQALGEGGVLVLAGAASGQDTVFGPGTLLADPARHHRAVHTFFLMAEGGIDQDLTWLAAETAAGRLRPHIARRGDWAATDTVDTIAAVAGSRLPGKAVLTLS</sequence>
<dbReference type="AlphaFoldDB" id="E2Q980"/>
<proteinExistence type="predicted"/>
<dbReference type="InterPro" id="IPR036291">
    <property type="entry name" value="NAD(P)-bd_dom_sf"/>
</dbReference>